<dbReference type="PANTHER" id="PTHR43056:SF10">
    <property type="entry name" value="COCE_NOND FAMILY, PUTATIVE (AFU_ORTHOLOGUE AFUA_7G00600)-RELATED"/>
    <property type="match status" value="1"/>
</dbReference>
<dbReference type="GO" id="GO:0016787">
    <property type="term" value="F:hydrolase activity"/>
    <property type="evidence" value="ECO:0007669"/>
    <property type="project" value="InterPro"/>
</dbReference>
<dbReference type="InterPro" id="IPR029058">
    <property type="entry name" value="AB_hydrolase_fold"/>
</dbReference>
<gene>
    <name evidence="2" type="ORF">F955_02563</name>
</gene>
<sequence>MTQPAITLKNTKLGTRQFESQVQRPLLTNADAKWSNYTRDYDYPNMVTLPVQWIKMRDGTKIAIRVTLPADQNKQPDFTKPHPVILIQTAYNTGFAGQIADMAGGPNPEFVRRAYATVVADIRGTGSSEGVWQAFDGIEQQDSFEIIDWAGKQSWSNGNIGLYSVSYLGITSLLGASTQHPAVKAAFPMVSIGDGWRDILFNGGQLNTNFIPLWMSLVGLLGALPVDAIQNDPVNGITLRLDKIQNLLKAKPHHQIILVFKISF</sequence>
<dbReference type="PANTHER" id="PTHR43056">
    <property type="entry name" value="PEPTIDASE S9 PROLYL OLIGOPEPTIDASE"/>
    <property type="match status" value="1"/>
</dbReference>
<organism evidence="2 3">
    <name type="scientific">Acinetobacter schindleri CIP 107287</name>
    <dbReference type="NCBI Taxonomy" id="1217988"/>
    <lineage>
        <taxon>Bacteria</taxon>
        <taxon>Pseudomonadati</taxon>
        <taxon>Pseudomonadota</taxon>
        <taxon>Gammaproteobacteria</taxon>
        <taxon>Moraxellales</taxon>
        <taxon>Moraxellaceae</taxon>
        <taxon>Acinetobacter</taxon>
    </lineage>
</organism>
<dbReference type="InterPro" id="IPR000383">
    <property type="entry name" value="Xaa-Pro-like_dom"/>
</dbReference>
<dbReference type="EMBL" id="APPQ01000029">
    <property type="protein sequence ID" value="ENV43479.1"/>
    <property type="molecule type" value="Genomic_DNA"/>
</dbReference>
<evidence type="ECO:0000313" key="3">
    <source>
        <dbReference type="Proteomes" id="UP000018440"/>
    </source>
</evidence>
<evidence type="ECO:0000313" key="2">
    <source>
        <dbReference type="EMBL" id="ENV43479.1"/>
    </source>
</evidence>
<accession>N9ABH3</accession>
<feature type="domain" description="Xaa-Pro dipeptidyl-peptidase-like" evidence="1">
    <location>
        <begin position="58"/>
        <end position="223"/>
    </location>
</feature>
<dbReference type="RefSeq" id="WP_004894789.1">
    <property type="nucleotide sequence ID" value="NZ_KB849576.1"/>
</dbReference>
<proteinExistence type="predicted"/>
<dbReference type="Gene3D" id="3.40.50.1820">
    <property type="entry name" value="alpha/beta hydrolase"/>
    <property type="match status" value="1"/>
</dbReference>
<dbReference type="HOGENOM" id="CLU_1056142_0_0_6"/>
<dbReference type="PATRIC" id="fig|1217988.3.peg.2468"/>
<dbReference type="SUPFAM" id="SSF53474">
    <property type="entry name" value="alpha/beta-Hydrolases"/>
    <property type="match status" value="1"/>
</dbReference>
<dbReference type="InterPro" id="IPR050585">
    <property type="entry name" value="Xaa-Pro_dipeptidyl-ppase/CocE"/>
</dbReference>
<dbReference type="Pfam" id="PF02129">
    <property type="entry name" value="Peptidase_S15"/>
    <property type="match status" value="1"/>
</dbReference>
<protein>
    <recommendedName>
        <fullName evidence="1">Xaa-Pro dipeptidyl-peptidase-like domain-containing protein</fullName>
    </recommendedName>
</protein>
<dbReference type="NCBIfam" id="TIGR00976">
    <property type="entry name" value="CocE_NonD"/>
    <property type="match status" value="1"/>
</dbReference>
<dbReference type="Proteomes" id="UP000018440">
    <property type="component" value="Unassembled WGS sequence"/>
</dbReference>
<comment type="caution">
    <text evidence="2">The sequence shown here is derived from an EMBL/GenBank/DDBJ whole genome shotgun (WGS) entry which is preliminary data.</text>
</comment>
<evidence type="ECO:0000259" key="1">
    <source>
        <dbReference type="Pfam" id="PF02129"/>
    </source>
</evidence>
<reference evidence="2 3" key="1">
    <citation type="submission" date="2013-02" db="EMBL/GenBank/DDBJ databases">
        <title>The Genome Sequence of Acinetobacter schindleri CIP 107287.</title>
        <authorList>
            <consortium name="The Broad Institute Genome Sequencing Platform"/>
            <consortium name="The Broad Institute Genome Sequencing Center for Infectious Disease"/>
            <person name="Cerqueira G."/>
            <person name="Feldgarden M."/>
            <person name="Courvalin P."/>
            <person name="Perichon B."/>
            <person name="Grillot-Courvalin C."/>
            <person name="Clermont D."/>
            <person name="Rocha E."/>
            <person name="Yoon E.-J."/>
            <person name="Nemec A."/>
            <person name="Walker B."/>
            <person name="Young S.K."/>
            <person name="Zeng Q."/>
            <person name="Gargeya S."/>
            <person name="Fitzgerald M."/>
            <person name="Haas B."/>
            <person name="Abouelleil A."/>
            <person name="Alvarado L."/>
            <person name="Arachchi H.M."/>
            <person name="Berlin A.M."/>
            <person name="Chapman S.B."/>
            <person name="Dewar J."/>
            <person name="Goldberg J."/>
            <person name="Griggs A."/>
            <person name="Gujja S."/>
            <person name="Hansen M."/>
            <person name="Howarth C."/>
            <person name="Imamovic A."/>
            <person name="Larimer J."/>
            <person name="McCowan C."/>
            <person name="Murphy C."/>
            <person name="Neiman D."/>
            <person name="Pearson M."/>
            <person name="Priest M."/>
            <person name="Roberts A."/>
            <person name="Saif S."/>
            <person name="Shea T."/>
            <person name="Sisk P."/>
            <person name="Sykes S."/>
            <person name="Wortman J."/>
            <person name="Nusbaum C."/>
            <person name="Birren B."/>
        </authorList>
    </citation>
    <scope>NUCLEOTIDE SEQUENCE [LARGE SCALE GENOMIC DNA]</scope>
    <source>
        <strain evidence="2 3">CIP 107287</strain>
    </source>
</reference>
<name>N9ABH3_9GAMM</name>
<dbReference type="AlphaFoldDB" id="N9ABH3"/>
<dbReference type="InterPro" id="IPR005674">
    <property type="entry name" value="CocE/Ser_esterase"/>
</dbReference>